<proteinExistence type="predicted"/>
<name>A0A397VBY2_9GLOM</name>
<sequence length="120" mass="13715">METLESLQRTVLLMLMEKLIQILCGFLLDKWNDYALVKFAFNKENKTLQDYTGGLGWRIYVGNNTLTNIFGYPLTCNLENCIKDGKHLCEWEGYTQIEQEDLPIDYVISGSINLGKGVLA</sequence>
<comment type="caution">
    <text evidence="1">The sequence shown here is derived from an EMBL/GenBank/DDBJ whole genome shotgun (WGS) entry which is preliminary data.</text>
</comment>
<dbReference type="Proteomes" id="UP000266673">
    <property type="component" value="Unassembled WGS sequence"/>
</dbReference>
<dbReference type="AlphaFoldDB" id="A0A397VBY2"/>
<evidence type="ECO:0000313" key="2">
    <source>
        <dbReference type="Proteomes" id="UP000266673"/>
    </source>
</evidence>
<reference evidence="1 2" key="1">
    <citation type="submission" date="2018-06" db="EMBL/GenBank/DDBJ databases">
        <title>Comparative genomics reveals the genomic features of Rhizophagus irregularis, R. cerebriforme, R. diaphanum and Gigaspora rosea, and their symbiotic lifestyle signature.</title>
        <authorList>
            <person name="Morin E."/>
            <person name="San Clemente H."/>
            <person name="Chen E.C.H."/>
            <person name="De La Providencia I."/>
            <person name="Hainaut M."/>
            <person name="Kuo A."/>
            <person name="Kohler A."/>
            <person name="Murat C."/>
            <person name="Tang N."/>
            <person name="Roy S."/>
            <person name="Loubradou J."/>
            <person name="Henrissat B."/>
            <person name="Grigoriev I.V."/>
            <person name="Corradi N."/>
            <person name="Roux C."/>
            <person name="Martin F.M."/>
        </authorList>
    </citation>
    <scope>NUCLEOTIDE SEQUENCE [LARGE SCALE GENOMIC DNA]</scope>
    <source>
        <strain evidence="1 2">DAOM 194757</strain>
    </source>
</reference>
<organism evidence="1 2">
    <name type="scientific">Gigaspora rosea</name>
    <dbReference type="NCBI Taxonomy" id="44941"/>
    <lineage>
        <taxon>Eukaryota</taxon>
        <taxon>Fungi</taxon>
        <taxon>Fungi incertae sedis</taxon>
        <taxon>Mucoromycota</taxon>
        <taxon>Glomeromycotina</taxon>
        <taxon>Glomeromycetes</taxon>
        <taxon>Diversisporales</taxon>
        <taxon>Gigasporaceae</taxon>
        <taxon>Gigaspora</taxon>
    </lineage>
</organism>
<dbReference type="EMBL" id="QKWP01000515">
    <property type="protein sequence ID" value="RIB18807.1"/>
    <property type="molecule type" value="Genomic_DNA"/>
</dbReference>
<accession>A0A397VBY2</accession>
<gene>
    <name evidence="1" type="ORF">C2G38_2036579</name>
</gene>
<evidence type="ECO:0000313" key="1">
    <source>
        <dbReference type="EMBL" id="RIB18807.1"/>
    </source>
</evidence>
<keyword evidence="2" id="KW-1185">Reference proteome</keyword>
<protein>
    <submittedName>
        <fullName evidence="1">Uncharacterized protein</fullName>
    </submittedName>
</protein>